<keyword evidence="2" id="KW-0472">Membrane</keyword>
<protein>
    <submittedName>
        <fullName evidence="3">Uncharacterized protein</fullName>
    </submittedName>
</protein>
<evidence type="ECO:0000256" key="1">
    <source>
        <dbReference type="SAM" id="MobiDB-lite"/>
    </source>
</evidence>
<dbReference type="Proteomes" id="UP000031036">
    <property type="component" value="Unassembled WGS sequence"/>
</dbReference>
<keyword evidence="4" id="KW-1185">Reference proteome</keyword>
<name>A0A0B2USL9_TOXCA</name>
<dbReference type="EMBL" id="JPKZ01003284">
    <property type="protein sequence ID" value="KHN72219.1"/>
    <property type="molecule type" value="Genomic_DNA"/>
</dbReference>
<reference evidence="3 4" key="1">
    <citation type="submission" date="2014-11" db="EMBL/GenBank/DDBJ databases">
        <title>Genetic blueprint of the zoonotic pathogen Toxocara canis.</title>
        <authorList>
            <person name="Zhu X.-Q."/>
            <person name="Korhonen P.K."/>
            <person name="Cai H."/>
            <person name="Young N.D."/>
            <person name="Nejsum P."/>
            <person name="von Samson-Himmelstjerna G."/>
            <person name="Boag P.R."/>
            <person name="Tan P."/>
            <person name="Li Q."/>
            <person name="Min J."/>
            <person name="Yang Y."/>
            <person name="Wang X."/>
            <person name="Fang X."/>
            <person name="Hall R.S."/>
            <person name="Hofmann A."/>
            <person name="Sternberg P.W."/>
            <person name="Jex A.R."/>
            <person name="Gasser R.B."/>
        </authorList>
    </citation>
    <scope>NUCLEOTIDE SEQUENCE [LARGE SCALE GENOMIC DNA]</scope>
    <source>
        <strain evidence="3">PN_DK_2014</strain>
    </source>
</reference>
<keyword evidence="2" id="KW-1133">Transmembrane helix</keyword>
<keyword evidence="2" id="KW-0812">Transmembrane</keyword>
<gene>
    <name evidence="3" type="ORF">Tcan_03943</name>
</gene>
<feature type="region of interest" description="Disordered" evidence="1">
    <location>
        <begin position="48"/>
        <end position="84"/>
    </location>
</feature>
<comment type="caution">
    <text evidence="3">The sequence shown here is derived from an EMBL/GenBank/DDBJ whole genome shotgun (WGS) entry which is preliminary data.</text>
</comment>
<evidence type="ECO:0000313" key="3">
    <source>
        <dbReference type="EMBL" id="KHN72219.1"/>
    </source>
</evidence>
<evidence type="ECO:0000256" key="2">
    <source>
        <dbReference type="SAM" id="Phobius"/>
    </source>
</evidence>
<feature type="transmembrane region" description="Helical" evidence="2">
    <location>
        <begin position="95"/>
        <end position="114"/>
    </location>
</feature>
<sequence>MTSLRGYTYKVDALAGLAWEATPSQETERGIAQRDKWAHLGCLSPCASTDHRQHTPSQNNSPKLRPPSWPHRGGLGPLQLHAQTKRCRQRSAKQLCGRQSIIFYLLYIGASATVTNSVS</sequence>
<evidence type="ECO:0000313" key="4">
    <source>
        <dbReference type="Proteomes" id="UP000031036"/>
    </source>
</evidence>
<proteinExistence type="predicted"/>
<dbReference type="AlphaFoldDB" id="A0A0B2USL9"/>
<accession>A0A0B2USL9</accession>
<organism evidence="3 4">
    <name type="scientific">Toxocara canis</name>
    <name type="common">Canine roundworm</name>
    <dbReference type="NCBI Taxonomy" id="6265"/>
    <lineage>
        <taxon>Eukaryota</taxon>
        <taxon>Metazoa</taxon>
        <taxon>Ecdysozoa</taxon>
        <taxon>Nematoda</taxon>
        <taxon>Chromadorea</taxon>
        <taxon>Rhabditida</taxon>
        <taxon>Spirurina</taxon>
        <taxon>Ascaridomorpha</taxon>
        <taxon>Ascaridoidea</taxon>
        <taxon>Toxocaridae</taxon>
        <taxon>Toxocara</taxon>
    </lineage>
</organism>